<proteinExistence type="predicted"/>
<evidence type="ECO:0000256" key="1">
    <source>
        <dbReference type="SAM" id="Phobius"/>
    </source>
</evidence>
<dbReference type="Proteomes" id="UP001549106">
    <property type="component" value="Unassembled WGS sequence"/>
</dbReference>
<dbReference type="PANTHER" id="PTHR35813">
    <property type="entry name" value="INNER MEMBRANE PROTEIN YBAN"/>
    <property type="match status" value="1"/>
</dbReference>
<dbReference type="PANTHER" id="PTHR35813:SF1">
    <property type="entry name" value="INNER MEMBRANE PROTEIN YBAN"/>
    <property type="match status" value="1"/>
</dbReference>
<name>A0ABV2M4Y0_9FIRM</name>
<keyword evidence="3" id="KW-1185">Reference proteome</keyword>
<feature type="transmembrane region" description="Helical" evidence="1">
    <location>
        <begin position="34"/>
        <end position="55"/>
    </location>
</feature>
<keyword evidence="1" id="KW-0812">Transmembrane</keyword>
<comment type="caution">
    <text evidence="2">The sequence shown here is derived from an EMBL/GenBank/DDBJ whole genome shotgun (WGS) entry which is preliminary data.</text>
</comment>
<accession>A0ABV2M4Y0</accession>
<evidence type="ECO:0000313" key="2">
    <source>
        <dbReference type="EMBL" id="MET3750527.1"/>
    </source>
</evidence>
<reference evidence="2 3" key="1">
    <citation type="submission" date="2024-06" db="EMBL/GenBank/DDBJ databases">
        <title>Genomic Encyclopedia of Type Strains, Phase IV (KMG-IV): sequencing the most valuable type-strain genomes for metagenomic binning, comparative biology and taxonomic classification.</title>
        <authorList>
            <person name="Goeker M."/>
        </authorList>
    </citation>
    <scope>NUCLEOTIDE SEQUENCE [LARGE SCALE GENOMIC DNA]</scope>
    <source>
        <strain evidence="2 3">DSM 29492</strain>
    </source>
</reference>
<protein>
    <submittedName>
        <fullName evidence="2">Uncharacterized membrane protein YbaN (DUF454 family)</fullName>
    </submittedName>
</protein>
<evidence type="ECO:0000313" key="3">
    <source>
        <dbReference type="Proteomes" id="UP001549106"/>
    </source>
</evidence>
<dbReference type="Pfam" id="PF04304">
    <property type="entry name" value="DUF454"/>
    <property type="match status" value="1"/>
</dbReference>
<feature type="transmembrane region" description="Helical" evidence="1">
    <location>
        <begin position="127"/>
        <end position="145"/>
    </location>
</feature>
<dbReference type="EMBL" id="JBEPMJ010000011">
    <property type="protein sequence ID" value="MET3750527.1"/>
    <property type="molecule type" value="Genomic_DNA"/>
</dbReference>
<keyword evidence="1" id="KW-0472">Membrane</keyword>
<sequence length="156" mass="17986">MQYERQRDCLVGEQLHCVQKSGGKVWYMKKSIKIFWITAGFLCLGLGTAGVLLPFLPTVPFYMATVFCFAKSSRKLHGWFIGTTLYKKNLDSFVRERAMTMRTKLRIMGMVSGIMAIGFLMMKDVPAGRICLAAVWVFHVFYFFMRIRTIPTETKQ</sequence>
<organism evidence="2 3">
    <name type="scientific">Blautia caecimuris</name>
    <dbReference type="NCBI Taxonomy" id="1796615"/>
    <lineage>
        <taxon>Bacteria</taxon>
        <taxon>Bacillati</taxon>
        <taxon>Bacillota</taxon>
        <taxon>Clostridia</taxon>
        <taxon>Lachnospirales</taxon>
        <taxon>Lachnospiraceae</taxon>
        <taxon>Blautia</taxon>
    </lineage>
</organism>
<dbReference type="InterPro" id="IPR007401">
    <property type="entry name" value="DUF454"/>
</dbReference>
<gene>
    <name evidence="2" type="ORF">ABID24_001779</name>
</gene>
<keyword evidence="1" id="KW-1133">Transmembrane helix</keyword>